<keyword evidence="3" id="KW-0238">DNA-binding</keyword>
<dbReference type="EMBL" id="JAQQFN010000023">
    <property type="protein sequence ID" value="MFL9886853.1"/>
    <property type="molecule type" value="Genomic_DNA"/>
</dbReference>
<accession>A0ABW8ZVJ0</accession>
<evidence type="ECO:0000256" key="2">
    <source>
        <dbReference type="ARBA" id="ARBA00022908"/>
    </source>
</evidence>
<reference evidence="6 7" key="1">
    <citation type="journal article" date="2024" name="Chem. Sci.">
        <title>Discovery of megapolipeptins by genome mining of a Burkholderiales bacteria collection.</title>
        <authorList>
            <person name="Paulo B.S."/>
            <person name="Recchia M.J.J."/>
            <person name="Lee S."/>
            <person name="Fergusson C.H."/>
            <person name="Romanowski S.B."/>
            <person name="Hernandez A."/>
            <person name="Krull N."/>
            <person name="Liu D.Y."/>
            <person name="Cavanagh H."/>
            <person name="Bos A."/>
            <person name="Gray C.A."/>
            <person name="Murphy B.T."/>
            <person name="Linington R.G."/>
            <person name="Eustaquio A.S."/>
        </authorList>
    </citation>
    <scope>NUCLEOTIDE SEQUENCE [LARGE SCALE GENOMIC DNA]</scope>
    <source>
        <strain evidence="6 7">RL16-012-BIC-B</strain>
    </source>
</reference>
<evidence type="ECO:0000259" key="5">
    <source>
        <dbReference type="PROSITE" id="PS51898"/>
    </source>
</evidence>
<dbReference type="Proteomes" id="UP001629249">
    <property type="component" value="Unassembled WGS sequence"/>
</dbReference>
<dbReference type="InterPro" id="IPR050090">
    <property type="entry name" value="Tyrosine_recombinase_XerCD"/>
</dbReference>
<evidence type="ECO:0000256" key="4">
    <source>
        <dbReference type="ARBA" id="ARBA00023172"/>
    </source>
</evidence>
<dbReference type="InterPro" id="IPR013762">
    <property type="entry name" value="Integrase-like_cat_sf"/>
</dbReference>
<dbReference type="Gene3D" id="1.10.443.10">
    <property type="entry name" value="Intergrase catalytic core"/>
    <property type="match status" value="1"/>
</dbReference>
<evidence type="ECO:0000313" key="6">
    <source>
        <dbReference type="EMBL" id="MFL9886853.1"/>
    </source>
</evidence>
<comment type="similarity">
    <text evidence="1">Belongs to the 'phage' integrase family.</text>
</comment>
<sequence>MKKTLIKYLSEYVINRSHSEGRMAQAATLRPAQIRHLLAVTAATSRHPERDCLVLLLGITCGMRVSEIAQIEVQDVLFPSGAIRSEVSLRAAITKGCRQRCVYLTHPKTFSALECYLSHRIAPDMGTELTAERYRGLAPSSCLVLAGKGRKFAMNTKRRINEAGEQVDCSACDSLQSHVTKLYRDAGIRGGSSHSGRRSFASNLVEQGHDIETVQQLLGHAELDHVLPYLAVSDQRLRRIFCDVL</sequence>
<dbReference type="CDD" id="cd00397">
    <property type="entry name" value="DNA_BRE_C"/>
    <property type="match status" value="1"/>
</dbReference>
<gene>
    <name evidence="6" type="ORF">PQR66_27690</name>
</gene>
<evidence type="ECO:0000313" key="7">
    <source>
        <dbReference type="Proteomes" id="UP001629249"/>
    </source>
</evidence>
<dbReference type="PANTHER" id="PTHR30349">
    <property type="entry name" value="PHAGE INTEGRASE-RELATED"/>
    <property type="match status" value="1"/>
</dbReference>
<evidence type="ECO:0000256" key="3">
    <source>
        <dbReference type="ARBA" id="ARBA00023125"/>
    </source>
</evidence>
<keyword evidence="4" id="KW-0233">DNA recombination</keyword>
<keyword evidence="7" id="KW-1185">Reference proteome</keyword>
<dbReference type="InterPro" id="IPR002104">
    <property type="entry name" value="Integrase_catalytic"/>
</dbReference>
<feature type="domain" description="Tyr recombinase" evidence="5">
    <location>
        <begin position="24"/>
        <end position="242"/>
    </location>
</feature>
<dbReference type="PANTHER" id="PTHR30349:SF41">
    <property type="entry name" value="INTEGRASE_RECOMBINASE PROTEIN MJ0367-RELATED"/>
    <property type="match status" value="1"/>
</dbReference>
<dbReference type="SUPFAM" id="SSF56349">
    <property type="entry name" value="DNA breaking-rejoining enzymes"/>
    <property type="match status" value="1"/>
</dbReference>
<organism evidence="6 7">
    <name type="scientific">Paraburkholderia agricolaris</name>
    <dbReference type="NCBI Taxonomy" id="2152888"/>
    <lineage>
        <taxon>Bacteria</taxon>
        <taxon>Pseudomonadati</taxon>
        <taxon>Pseudomonadota</taxon>
        <taxon>Betaproteobacteria</taxon>
        <taxon>Burkholderiales</taxon>
        <taxon>Burkholderiaceae</taxon>
        <taxon>Paraburkholderia</taxon>
    </lineage>
</organism>
<proteinExistence type="inferred from homology"/>
<comment type="caution">
    <text evidence="6">The sequence shown here is derived from an EMBL/GenBank/DDBJ whole genome shotgun (WGS) entry which is preliminary data.</text>
</comment>
<dbReference type="RefSeq" id="WP_408330638.1">
    <property type="nucleotide sequence ID" value="NZ_JAQQFH010000015.1"/>
</dbReference>
<evidence type="ECO:0000256" key="1">
    <source>
        <dbReference type="ARBA" id="ARBA00008857"/>
    </source>
</evidence>
<protein>
    <submittedName>
        <fullName evidence="6">Site-specific integrase</fullName>
    </submittedName>
</protein>
<dbReference type="Pfam" id="PF00589">
    <property type="entry name" value="Phage_integrase"/>
    <property type="match status" value="1"/>
</dbReference>
<dbReference type="PROSITE" id="PS51898">
    <property type="entry name" value="TYR_RECOMBINASE"/>
    <property type="match status" value="1"/>
</dbReference>
<name>A0ABW8ZVJ0_9BURK</name>
<dbReference type="InterPro" id="IPR011010">
    <property type="entry name" value="DNA_brk_join_enz"/>
</dbReference>
<keyword evidence="2" id="KW-0229">DNA integration</keyword>